<evidence type="ECO:0000313" key="15">
    <source>
        <dbReference type="EMBL" id="MEC5386066.1"/>
    </source>
</evidence>
<feature type="domain" description="K+ potassium transporter integral membrane" evidence="13">
    <location>
        <begin position="14"/>
        <end position="465"/>
    </location>
</feature>
<comment type="function">
    <text evidence="12">Transport of potassium into the cell. Likely operates as a K(+):H(+) symporter.</text>
</comment>
<gene>
    <name evidence="12" type="primary">kup</name>
    <name evidence="15" type="ORF">VVD49_10040</name>
</gene>
<evidence type="ECO:0000256" key="3">
    <source>
        <dbReference type="ARBA" id="ARBA00022448"/>
    </source>
</evidence>
<keyword evidence="3 12" id="KW-0813">Transport</keyword>
<keyword evidence="10 12" id="KW-0406">Ion transport</keyword>
<keyword evidence="5 12" id="KW-0633">Potassium transport</keyword>
<feature type="transmembrane region" description="Helical" evidence="12">
    <location>
        <begin position="368"/>
        <end position="389"/>
    </location>
</feature>
<evidence type="ECO:0000256" key="8">
    <source>
        <dbReference type="ARBA" id="ARBA00022958"/>
    </source>
</evidence>
<evidence type="ECO:0000256" key="11">
    <source>
        <dbReference type="ARBA" id="ARBA00023136"/>
    </source>
</evidence>
<comment type="caution">
    <text evidence="15">The sequence shown here is derived from an EMBL/GenBank/DDBJ whole genome shotgun (WGS) entry which is preliminary data.</text>
</comment>
<dbReference type="InterPro" id="IPR053951">
    <property type="entry name" value="K_trans_N"/>
</dbReference>
<keyword evidence="8 12" id="KW-0630">Potassium</keyword>
<dbReference type="InterPro" id="IPR003855">
    <property type="entry name" value="K+_transporter"/>
</dbReference>
<keyword evidence="9 12" id="KW-1133">Transmembrane helix</keyword>
<evidence type="ECO:0000256" key="4">
    <source>
        <dbReference type="ARBA" id="ARBA00022475"/>
    </source>
</evidence>
<dbReference type="Proteomes" id="UP001331561">
    <property type="component" value="Unassembled WGS sequence"/>
</dbReference>
<feature type="transmembrane region" description="Helical" evidence="12">
    <location>
        <begin position="52"/>
        <end position="73"/>
    </location>
</feature>
<dbReference type="PANTHER" id="PTHR30540">
    <property type="entry name" value="OSMOTIC STRESS POTASSIUM TRANSPORTER"/>
    <property type="match status" value="1"/>
</dbReference>
<keyword evidence="4 12" id="KW-1003">Cell membrane</keyword>
<feature type="transmembrane region" description="Helical" evidence="12">
    <location>
        <begin position="219"/>
        <end position="238"/>
    </location>
</feature>
<evidence type="ECO:0000256" key="9">
    <source>
        <dbReference type="ARBA" id="ARBA00022989"/>
    </source>
</evidence>
<keyword evidence="6 12" id="KW-0812">Transmembrane</keyword>
<feature type="transmembrane region" description="Helical" evidence="12">
    <location>
        <begin position="401"/>
        <end position="422"/>
    </location>
</feature>
<dbReference type="EMBL" id="JAYXHS010000002">
    <property type="protein sequence ID" value="MEC5386066.1"/>
    <property type="molecule type" value="Genomic_DNA"/>
</dbReference>
<feature type="transmembrane region" description="Helical" evidence="12">
    <location>
        <begin position="250"/>
        <end position="271"/>
    </location>
</feature>
<evidence type="ECO:0000256" key="12">
    <source>
        <dbReference type="HAMAP-Rule" id="MF_01522"/>
    </source>
</evidence>
<accession>A0ABU6K3P9</accession>
<organism evidence="15 16">
    <name type="scientific">Uliginosibacterium silvisoli</name>
    <dbReference type="NCBI Taxonomy" id="3114758"/>
    <lineage>
        <taxon>Bacteria</taxon>
        <taxon>Pseudomonadati</taxon>
        <taxon>Pseudomonadota</taxon>
        <taxon>Betaproteobacteria</taxon>
        <taxon>Rhodocyclales</taxon>
        <taxon>Zoogloeaceae</taxon>
        <taxon>Uliginosibacterium</taxon>
    </lineage>
</organism>
<evidence type="ECO:0000313" key="16">
    <source>
        <dbReference type="Proteomes" id="UP001331561"/>
    </source>
</evidence>
<reference evidence="15 16" key="1">
    <citation type="submission" date="2024-01" db="EMBL/GenBank/DDBJ databases">
        <title>Uliginosibacterium soil sp. nov.</title>
        <authorList>
            <person name="Lv Y."/>
        </authorList>
    </citation>
    <scope>NUCLEOTIDE SEQUENCE [LARGE SCALE GENOMIC DNA]</scope>
    <source>
        <strain evidence="15 16">H3</strain>
    </source>
</reference>
<evidence type="ECO:0000256" key="6">
    <source>
        <dbReference type="ARBA" id="ARBA00022692"/>
    </source>
</evidence>
<dbReference type="HAMAP" id="MF_01522">
    <property type="entry name" value="Kup"/>
    <property type="match status" value="1"/>
</dbReference>
<feature type="transmembrane region" description="Helical" evidence="12">
    <location>
        <begin position="143"/>
        <end position="162"/>
    </location>
</feature>
<evidence type="ECO:0000256" key="5">
    <source>
        <dbReference type="ARBA" id="ARBA00022538"/>
    </source>
</evidence>
<protein>
    <recommendedName>
        <fullName evidence="12">Probable potassium transport system protein Kup</fullName>
    </recommendedName>
</protein>
<dbReference type="InterPro" id="IPR053952">
    <property type="entry name" value="K_trans_C"/>
</dbReference>
<feature type="transmembrane region" description="Helical" evidence="12">
    <location>
        <begin position="428"/>
        <end position="445"/>
    </location>
</feature>
<name>A0ABU6K3P9_9RHOO</name>
<comment type="catalytic activity">
    <reaction evidence="12">
        <text>K(+)(in) + H(+)(in) = K(+)(out) + H(+)(out)</text>
        <dbReference type="Rhea" id="RHEA:28490"/>
        <dbReference type="ChEBI" id="CHEBI:15378"/>
        <dbReference type="ChEBI" id="CHEBI:29103"/>
    </reaction>
</comment>
<dbReference type="Pfam" id="PF02705">
    <property type="entry name" value="K_trans"/>
    <property type="match status" value="1"/>
</dbReference>
<keyword evidence="16" id="KW-1185">Reference proteome</keyword>
<feature type="domain" description="K+ potassium transporter C-terminal" evidence="14">
    <location>
        <begin position="480"/>
        <end position="628"/>
    </location>
</feature>
<dbReference type="RefSeq" id="WP_327599044.1">
    <property type="nucleotide sequence ID" value="NZ_JAYXHS010000002.1"/>
</dbReference>
<dbReference type="Pfam" id="PF22776">
    <property type="entry name" value="K_trans_C"/>
    <property type="match status" value="1"/>
</dbReference>
<proteinExistence type="inferred from homology"/>
<evidence type="ECO:0000256" key="10">
    <source>
        <dbReference type="ARBA" id="ARBA00023065"/>
    </source>
</evidence>
<comment type="subcellular location">
    <subcellularLocation>
        <location evidence="12">Cell membrane</location>
        <topology evidence="12">Multi-pass membrane protein</topology>
    </subcellularLocation>
    <subcellularLocation>
        <location evidence="1">Membrane</location>
        <topology evidence="1">Multi-pass membrane protein</topology>
    </subcellularLocation>
</comment>
<dbReference type="PANTHER" id="PTHR30540:SF79">
    <property type="entry name" value="LOW AFFINITY POTASSIUM TRANSPORT SYSTEM PROTEIN KUP"/>
    <property type="match status" value="1"/>
</dbReference>
<evidence type="ECO:0000256" key="7">
    <source>
        <dbReference type="ARBA" id="ARBA00022847"/>
    </source>
</evidence>
<feature type="transmembrane region" description="Helical" evidence="12">
    <location>
        <begin position="342"/>
        <end position="362"/>
    </location>
</feature>
<comment type="similarity">
    <text evidence="2 12">Belongs to the HAK/KUP transporter (TC 2.A.72) family.</text>
</comment>
<feature type="transmembrane region" description="Helical" evidence="12">
    <location>
        <begin position="106"/>
        <end position="131"/>
    </location>
</feature>
<feature type="transmembrane region" description="Helical" evidence="12">
    <location>
        <begin position="174"/>
        <end position="194"/>
    </location>
</feature>
<dbReference type="InterPro" id="IPR023051">
    <property type="entry name" value="Kup"/>
</dbReference>
<evidence type="ECO:0000256" key="1">
    <source>
        <dbReference type="ARBA" id="ARBA00004141"/>
    </source>
</evidence>
<feature type="transmembrane region" description="Helical" evidence="12">
    <location>
        <begin position="291"/>
        <end position="314"/>
    </location>
</feature>
<sequence>MSDASHSKQSLSALTFAALGVVFGDIGTSPLYALKEAFSSTHHPIPATDVNILGILSLIVWTLLMIVTFKYVVIVLRADNHGEGGVVALMARVVDQARDRPRKMRLAILMGLIGAALFYGDGVITPAISVLSAVEGLEIVTPAFKPAVLPLTLVILVGLFVIQHRGTEHVGRYFGPIVTAWFLALSLVGIYNIVLHPQVLAALSPHYAVKFFVENPMQGYFALGAVILTVTGGEALYADMGHFGKKPIRIGWLAVVFPSLLLNYFGQGALLLRDPGAASNPFFLAIPSWGLIPMVILATAATVIASQALITGAFSMTRELVQLGFCPRLTIRHTSGAQMGQIYVPFINWSLLGLVLIVVVSFKTSNNLAAAYGIAVTLTMIVTSVLAFSVARRDWKWPTSLAVVIFLPMLVIELAFLGANLAKIPEGGWFPLAFGVVVMFLLMTWRQGRNQLSERLKADQIELLPFVSMLATETSMPRVPHTAVFLSPRYDSVPNALLHNLKHNFVLHEKSILVSVMFQPLPRVAEGQRVLVERVGHHFYRVKVFFGFMEEPDVPAALEWCEEQGLEIDPNSASYFLSREILLPTPGEGMALWRERVFEFMFRNASSAANFFKLPANRVVELGSRIVI</sequence>
<evidence type="ECO:0000256" key="2">
    <source>
        <dbReference type="ARBA" id="ARBA00007019"/>
    </source>
</evidence>
<keyword evidence="7 12" id="KW-0769">Symport</keyword>
<evidence type="ECO:0000259" key="13">
    <source>
        <dbReference type="Pfam" id="PF02705"/>
    </source>
</evidence>
<keyword evidence="11 12" id="KW-0472">Membrane</keyword>
<evidence type="ECO:0000259" key="14">
    <source>
        <dbReference type="Pfam" id="PF22776"/>
    </source>
</evidence>